<name>A0A1G8S9Z4_9NOCA</name>
<evidence type="ECO:0000313" key="1">
    <source>
        <dbReference type="EMBL" id="SDJ25615.1"/>
    </source>
</evidence>
<sequence>MAAAVDTPVVLALDVTDPDVDDVDARVVTDLVPDHGVLILAVLTPPARASLNARLLAWRQAQRIDRADTLAARLRATASGRGITVSAVSQVPGTGFSALPRRVARVLARLCRDRGAGLLVLAAGPDAWLITECTRRHLRDTAPAGLRIRRIQDYAWPDARPMST</sequence>
<gene>
    <name evidence="1" type="ORF">SAMN05444695_12028</name>
</gene>
<organism evidence="1 2">
    <name type="scientific">Rhodococcus triatomae</name>
    <dbReference type="NCBI Taxonomy" id="300028"/>
    <lineage>
        <taxon>Bacteria</taxon>
        <taxon>Bacillati</taxon>
        <taxon>Actinomycetota</taxon>
        <taxon>Actinomycetes</taxon>
        <taxon>Mycobacteriales</taxon>
        <taxon>Nocardiaceae</taxon>
        <taxon>Rhodococcus</taxon>
    </lineage>
</organism>
<evidence type="ECO:0000313" key="2">
    <source>
        <dbReference type="Proteomes" id="UP000183263"/>
    </source>
</evidence>
<dbReference type="AlphaFoldDB" id="A0A1G8S9Z4"/>
<keyword evidence="2" id="KW-1185">Reference proteome</keyword>
<dbReference type="EMBL" id="FNDN01000020">
    <property type="protein sequence ID" value="SDJ25615.1"/>
    <property type="molecule type" value="Genomic_DNA"/>
</dbReference>
<dbReference type="Proteomes" id="UP000183263">
    <property type="component" value="Unassembled WGS sequence"/>
</dbReference>
<reference evidence="1 2" key="1">
    <citation type="submission" date="2016-10" db="EMBL/GenBank/DDBJ databases">
        <authorList>
            <person name="de Groot N.N."/>
        </authorList>
    </citation>
    <scope>NUCLEOTIDE SEQUENCE [LARGE SCALE GENOMIC DNA]</scope>
    <source>
        <strain evidence="1 2">DSM 44892</strain>
    </source>
</reference>
<evidence type="ECO:0008006" key="3">
    <source>
        <dbReference type="Google" id="ProtNLM"/>
    </source>
</evidence>
<protein>
    <recommendedName>
        <fullName evidence="3">Universal stress protein family protein</fullName>
    </recommendedName>
</protein>
<dbReference type="RefSeq" id="WP_104360076.1">
    <property type="nucleotide sequence ID" value="NZ_CP048813.1"/>
</dbReference>
<proteinExistence type="predicted"/>
<dbReference type="OrthoDB" id="10003126at2"/>
<accession>A0A1G8S9Z4</accession>
<dbReference type="GeneID" id="57066967"/>